<evidence type="ECO:0000256" key="6">
    <source>
        <dbReference type="SAM" id="MobiDB-lite"/>
    </source>
</evidence>
<evidence type="ECO:0000259" key="7">
    <source>
        <dbReference type="PROSITE" id="PS50881"/>
    </source>
</evidence>
<gene>
    <name evidence="8" type="ORF">BOVATA_037770</name>
</gene>
<dbReference type="GO" id="GO:0003735">
    <property type="term" value="F:structural constituent of ribosome"/>
    <property type="evidence" value="ECO:0007669"/>
    <property type="project" value="UniProtKB-UniRule"/>
</dbReference>
<evidence type="ECO:0000256" key="5">
    <source>
        <dbReference type="RuleBase" id="RU003823"/>
    </source>
</evidence>
<dbReference type="Gene3D" id="3.30.160.20">
    <property type="match status" value="1"/>
</dbReference>
<dbReference type="GeneID" id="39876054"/>
<evidence type="ECO:0000256" key="4">
    <source>
        <dbReference type="PROSITE-ProRule" id="PRU00268"/>
    </source>
</evidence>
<dbReference type="PANTHER" id="PTHR48277">
    <property type="entry name" value="MITOCHONDRIAL RIBOSOMAL PROTEIN S5"/>
    <property type="match status" value="1"/>
</dbReference>
<dbReference type="InterPro" id="IPR020568">
    <property type="entry name" value="Ribosomal_Su5_D2-typ_SF"/>
</dbReference>
<dbReference type="GO" id="GO:1990904">
    <property type="term" value="C:ribonucleoprotein complex"/>
    <property type="evidence" value="ECO:0007669"/>
    <property type="project" value="UniProtKB-UniRule"/>
</dbReference>
<feature type="domain" description="S5 DRBM" evidence="7">
    <location>
        <begin position="543"/>
        <end position="606"/>
    </location>
</feature>
<keyword evidence="2 4" id="KW-0689">Ribosomal protein</keyword>
<sequence>MLYVTSFLLAARGHAQRVLRRKQAPFHQRYDRLPGDQRERVAAMLRDVRYEKCSVGRELNDVHQQLASLFNADEVRQLLDPSSSPSNAAAETASNSRADINEAYRIHRILRPDAPNFFEEQSFIHLKQRMDNLIQDHKSEDFKELVPTDVALDVVSLPDPLFSDESYALAMSALMDSLTEDVKRFCTSLGLEASAGGSYNPYDRLMDFVALKRDGSNIDHWCTTVWPKLKPFMATEFGPITEADVKAWLKSHLERVAHNRALVNRTEHSEWYDIKRDLPYDGLPYPDALLDERRIGYPIDRAGAYLFGMLQLLAPSSVEGVTKASLDDFVDSLRKIGLKDWFGLKGVDISSVFFGSDSSNELSDDTKGSGTQGSFPHKKVTRTTAESSVRIIGLFATGHEHVFDAEHWSPASVFKRLSISGSDIVHSLAGNPATPSSGVDSNSPMQTKSVVTALSTSDIENLVGDHIRRINRVASGQVVRDYNRVFDRMIKEELEFQADVGAGTVTDKGIEYKVPAGAQFDAKRNYYVRTREGVDPTLKLENLRSCVLERRRMRTMTKEGRVYFLRVVVAVGDGRGYFGTGVGFGNDLGTARASAVQQALRGMFFIDFDPKEPLTTPVLGQEYGCRVYITPRKMGAGIKTNRKYLPLAYLAGLDNCKLTFHGRSSWITRAKALRKALEQIYSRRTMSNATGMRYVYVGSPGDHTVHWPDRWFIPIAKEYQSKIQQLKNLKRIHFRRHAHRVVMPEEVPPEIPSYARHKFRSPLEIAEQERKHMQYISTTVPKVSTPPGKAALESSAE</sequence>
<evidence type="ECO:0000313" key="8">
    <source>
        <dbReference type="EMBL" id="GBE62284.1"/>
    </source>
</evidence>
<dbReference type="Pfam" id="PF03719">
    <property type="entry name" value="Ribosomal_S5_C"/>
    <property type="match status" value="1"/>
</dbReference>
<dbReference type="Pfam" id="PF00333">
    <property type="entry name" value="Ribosomal_S5"/>
    <property type="match status" value="1"/>
</dbReference>
<dbReference type="VEuPathDB" id="PiroplasmaDB:BOVATA_037770"/>
<proteinExistence type="inferred from homology"/>
<organism evidence="8 9">
    <name type="scientific">Babesia ovata</name>
    <dbReference type="NCBI Taxonomy" id="189622"/>
    <lineage>
        <taxon>Eukaryota</taxon>
        <taxon>Sar</taxon>
        <taxon>Alveolata</taxon>
        <taxon>Apicomplexa</taxon>
        <taxon>Aconoidasida</taxon>
        <taxon>Piroplasmida</taxon>
        <taxon>Babesiidae</taxon>
        <taxon>Babesia</taxon>
    </lineage>
</organism>
<keyword evidence="3 4" id="KW-0687">Ribonucleoprotein</keyword>
<dbReference type="InterPro" id="IPR013810">
    <property type="entry name" value="Ribosomal_uS5_N"/>
</dbReference>
<accession>A0A2H6KH20</accession>
<keyword evidence="9" id="KW-1185">Reference proteome</keyword>
<dbReference type="Gene3D" id="3.30.230.10">
    <property type="match status" value="1"/>
</dbReference>
<protein>
    <submittedName>
        <fullName evidence="8">30S ribosomal protein</fullName>
    </submittedName>
</protein>
<dbReference type="PROSITE" id="PS50881">
    <property type="entry name" value="S5_DSRBD"/>
    <property type="match status" value="1"/>
</dbReference>
<evidence type="ECO:0000256" key="3">
    <source>
        <dbReference type="ARBA" id="ARBA00023274"/>
    </source>
</evidence>
<dbReference type="GO" id="GO:0005840">
    <property type="term" value="C:ribosome"/>
    <property type="evidence" value="ECO:0007669"/>
    <property type="project" value="UniProtKB-KW"/>
</dbReference>
<dbReference type="GO" id="GO:0003723">
    <property type="term" value="F:RNA binding"/>
    <property type="evidence" value="ECO:0007669"/>
    <property type="project" value="InterPro"/>
</dbReference>
<dbReference type="AlphaFoldDB" id="A0A2H6KH20"/>
<dbReference type="GO" id="GO:0006412">
    <property type="term" value="P:translation"/>
    <property type="evidence" value="ECO:0007669"/>
    <property type="project" value="InterPro"/>
</dbReference>
<dbReference type="PANTHER" id="PTHR48277:SF1">
    <property type="entry name" value="MITOCHONDRIAL RIBOSOMAL PROTEIN S5"/>
    <property type="match status" value="1"/>
</dbReference>
<dbReference type="Proteomes" id="UP000236319">
    <property type="component" value="Unassembled WGS sequence"/>
</dbReference>
<dbReference type="SUPFAM" id="SSF54211">
    <property type="entry name" value="Ribosomal protein S5 domain 2-like"/>
    <property type="match status" value="1"/>
</dbReference>
<comment type="similarity">
    <text evidence="1 5">Belongs to the universal ribosomal protein uS5 family.</text>
</comment>
<dbReference type="RefSeq" id="XP_028868527.1">
    <property type="nucleotide sequence ID" value="XM_029012694.1"/>
</dbReference>
<reference evidence="8 9" key="1">
    <citation type="journal article" date="2017" name="BMC Genomics">
        <title>Whole-genome assembly of Babesia ovata and comparative genomics between closely related pathogens.</title>
        <authorList>
            <person name="Yamagishi J."/>
            <person name="Asada M."/>
            <person name="Hakimi H."/>
            <person name="Tanaka T.Q."/>
            <person name="Sugimoto C."/>
            <person name="Kawazu S."/>
        </authorList>
    </citation>
    <scope>NUCLEOTIDE SEQUENCE [LARGE SCALE GENOMIC DNA]</scope>
    <source>
        <strain evidence="8 9">Miyake</strain>
    </source>
</reference>
<dbReference type="InterPro" id="IPR014721">
    <property type="entry name" value="Ribsml_uS5_D2-typ_fold_subgr"/>
</dbReference>
<dbReference type="EMBL" id="BDSA01000004">
    <property type="protein sequence ID" value="GBE62284.1"/>
    <property type="molecule type" value="Genomic_DNA"/>
</dbReference>
<name>A0A2H6KH20_9APIC</name>
<dbReference type="OrthoDB" id="309483at2759"/>
<evidence type="ECO:0000256" key="1">
    <source>
        <dbReference type="ARBA" id="ARBA00008945"/>
    </source>
</evidence>
<evidence type="ECO:0000256" key="2">
    <source>
        <dbReference type="ARBA" id="ARBA00022980"/>
    </source>
</evidence>
<dbReference type="InterPro" id="IPR000851">
    <property type="entry name" value="Ribosomal_uS5"/>
</dbReference>
<comment type="caution">
    <text evidence="8">The sequence shown here is derived from an EMBL/GenBank/DDBJ whole genome shotgun (WGS) entry which is preliminary data.</text>
</comment>
<feature type="region of interest" description="Disordered" evidence="6">
    <location>
        <begin position="360"/>
        <end position="380"/>
    </location>
</feature>
<dbReference type="InterPro" id="IPR005324">
    <property type="entry name" value="Ribosomal_uS5_C"/>
</dbReference>
<dbReference type="SUPFAM" id="SSF54768">
    <property type="entry name" value="dsRNA-binding domain-like"/>
    <property type="match status" value="1"/>
</dbReference>
<evidence type="ECO:0000313" key="9">
    <source>
        <dbReference type="Proteomes" id="UP000236319"/>
    </source>
</evidence>